<dbReference type="Gene3D" id="3.50.50.100">
    <property type="match status" value="1"/>
</dbReference>
<dbReference type="PANTHER" id="PTHR43706:SF47">
    <property type="entry name" value="EXTERNAL NADH-UBIQUINONE OXIDOREDUCTASE 1, MITOCHONDRIAL-RELATED"/>
    <property type="match status" value="1"/>
</dbReference>
<dbReference type="EC" id="1.6.5.9" evidence="2"/>
<organism evidence="11 12">
    <name type="scientific">Nitrosotalea sinensis</name>
    <dbReference type="NCBI Taxonomy" id="1499975"/>
    <lineage>
        <taxon>Archaea</taxon>
        <taxon>Nitrososphaerota</taxon>
        <taxon>Nitrososphaeria</taxon>
        <taxon>Nitrosotaleales</taxon>
        <taxon>Nitrosotaleaceae</taxon>
        <taxon>Nitrosotalea</taxon>
    </lineage>
</organism>
<dbReference type="Proteomes" id="UP000232412">
    <property type="component" value="Unassembled WGS sequence"/>
</dbReference>
<dbReference type="PANTHER" id="PTHR43706">
    <property type="entry name" value="NADH DEHYDROGENASE"/>
    <property type="match status" value="1"/>
</dbReference>
<evidence type="ECO:0000256" key="5">
    <source>
        <dbReference type="ARBA" id="ARBA00022946"/>
    </source>
</evidence>
<evidence type="ECO:0000313" key="12">
    <source>
        <dbReference type="Proteomes" id="UP000232412"/>
    </source>
</evidence>
<evidence type="ECO:0000256" key="4">
    <source>
        <dbReference type="ARBA" id="ARBA00022827"/>
    </source>
</evidence>
<protein>
    <recommendedName>
        <fullName evidence="2">NADH:ubiquinone reductase (non-electrogenic)</fullName>
        <ecNumber evidence="2">1.6.5.9</ecNumber>
    </recommendedName>
</protein>
<dbReference type="Pfam" id="PF22366">
    <property type="entry name" value="NDH2_C"/>
    <property type="match status" value="1"/>
</dbReference>
<evidence type="ECO:0000313" key="11">
    <source>
        <dbReference type="EMBL" id="SHO47753.1"/>
    </source>
</evidence>
<evidence type="ECO:0000259" key="9">
    <source>
        <dbReference type="Pfam" id="PF07992"/>
    </source>
</evidence>
<reference evidence="12" key="1">
    <citation type="submission" date="2016-12" db="EMBL/GenBank/DDBJ databases">
        <authorList>
            <person name="Herbold C."/>
        </authorList>
    </citation>
    <scope>NUCLEOTIDE SEQUENCE [LARGE SCALE GENOMIC DNA]</scope>
</reference>
<evidence type="ECO:0000256" key="7">
    <source>
        <dbReference type="ARBA" id="ARBA00023027"/>
    </source>
</evidence>
<keyword evidence="4" id="KW-0274">FAD</keyword>
<evidence type="ECO:0000259" key="10">
    <source>
        <dbReference type="Pfam" id="PF22366"/>
    </source>
</evidence>
<feature type="domain" description="External alternative NADH-ubiquinone oxidoreductase-like C-terminal" evidence="10">
    <location>
        <begin position="381"/>
        <end position="437"/>
    </location>
</feature>
<evidence type="ECO:0000256" key="8">
    <source>
        <dbReference type="ARBA" id="ARBA00047599"/>
    </source>
</evidence>
<dbReference type="Pfam" id="PF07992">
    <property type="entry name" value="Pyr_redox_2"/>
    <property type="match status" value="1"/>
</dbReference>
<gene>
    <name evidence="11" type="ORF">NSIN_40217</name>
</gene>
<keyword evidence="6" id="KW-0560">Oxidoreductase</keyword>
<dbReference type="InterPro" id="IPR023753">
    <property type="entry name" value="FAD/NAD-binding_dom"/>
</dbReference>
<dbReference type="InterPro" id="IPR036188">
    <property type="entry name" value="FAD/NAD-bd_sf"/>
</dbReference>
<keyword evidence="7" id="KW-0520">NAD</keyword>
<keyword evidence="5" id="KW-0809">Transit peptide</keyword>
<evidence type="ECO:0000256" key="1">
    <source>
        <dbReference type="ARBA" id="ARBA00005272"/>
    </source>
</evidence>
<evidence type="ECO:0000256" key="2">
    <source>
        <dbReference type="ARBA" id="ARBA00012637"/>
    </source>
</evidence>
<dbReference type="InterPro" id="IPR054585">
    <property type="entry name" value="NDH2-like_C"/>
</dbReference>
<evidence type="ECO:0000256" key="6">
    <source>
        <dbReference type="ARBA" id="ARBA00023002"/>
    </source>
</evidence>
<dbReference type="GO" id="GO:0050136">
    <property type="term" value="F:NADH dehydrogenase (quinone) (non-electrogenic) activity"/>
    <property type="evidence" value="ECO:0007669"/>
    <property type="project" value="UniProtKB-EC"/>
</dbReference>
<dbReference type="EMBL" id="FRFC01000005">
    <property type="protein sequence ID" value="SHO47753.1"/>
    <property type="molecule type" value="Genomic_DNA"/>
</dbReference>
<feature type="domain" description="FAD/NAD(P)-binding" evidence="9">
    <location>
        <begin position="24"/>
        <end position="357"/>
    </location>
</feature>
<keyword evidence="3" id="KW-0285">Flavoprotein</keyword>
<comment type="catalytic activity">
    <reaction evidence="8">
        <text>a quinone + NADH + H(+) = a quinol + NAD(+)</text>
        <dbReference type="Rhea" id="RHEA:46160"/>
        <dbReference type="ChEBI" id="CHEBI:15378"/>
        <dbReference type="ChEBI" id="CHEBI:24646"/>
        <dbReference type="ChEBI" id="CHEBI:57540"/>
        <dbReference type="ChEBI" id="CHEBI:57945"/>
        <dbReference type="ChEBI" id="CHEBI:132124"/>
        <dbReference type="EC" id="1.6.5.9"/>
    </reaction>
</comment>
<evidence type="ECO:0000256" key="3">
    <source>
        <dbReference type="ARBA" id="ARBA00022630"/>
    </source>
</evidence>
<dbReference type="AlphaFoldDB" id="A0A2H1EJD7"/>
<dbReference type="SUPFAM" id="SSF51905">
    <property type="entry name" value="FAD/NAD(P)-binding domain"/>
    <property type="match status" value="2"/>
</dbReference>
<keyword evidence="12" id="KW-1185">Reference proteome</keyword>
<sequence>MIYLSIAHVEKSEKADIEVNDRKRILILGGGFAGIEVLRRLENKFENDFTIDISMVSKDNFFLFTPMLPEVVSGNIETRHIVTPVRAFCKRARFYEATIRSINFQKRQVTMSNKIGTKNESANWHDHILDYDYLVIALGGETNFFGMEDVKKYSYTMKSLGDAIVLRNHVIDTLEQASIEQDEDLRKSLMTFVVVGGGFAGVETVGELNMLVRDAIRDFYHDLDIRDIRVVLVDAMDKVLPEVSDDLSKFATQKLKNSGIEIILNNPVSSASASIAKLKDGTSIETYTLVWAGGVTPEKIVKELQCEHDRGGRIVVDEYLKIKGFDGVYAHGDCASILDSHTGRPYPPTAQNAVEQAKVVAHNLISEIRGGGKVSFSYKSRGIMAQIGQRTGVGMLFGIKTHGLFAWMVWRTYYLSRLPTSEKKLRVVTDWFIDLFFKPDVTRLKTFTESQANYLSKSVDVISK</sequence>
<name>A0A2H1EJD7_9ARCH</name>
<dbReference type="InterPro" id="IPR045024">
    <property type="entry name" value="NDH-2"/>
</dbReference>
<proteinExistence type="inferred from homology"/>
<dbReference type="PRINTS" id="PR00368">
    <property type="entry name" value="FADPNR"/>
</dbReference>
<accession>A0A2H1EJD7</accession>
<comment type="similarity">
    <text evidence="1">Belongs to the NADH dehydrogenase family.</text>
</comment>